<dbReference type="PANTHER" id="PTHR22624">
    <property type="entry name" value="CYSTEINE PROTEASE ATG4"/>
    <property type="match status" value="1"/>
</dbReference>
<comment type="catalytic activity">
    <reaction evidence="10">
        <text>[protein]-C-terminal L-amino acid-glycyl-phosphatidylethanolamide + H2O = [protein]-C-terminal L-amino acid-glycine + a 1,2-diacyl-sn-glycero-3-phosphoethanolamine</text>
        <dbReference type="Rhea" id="RHEA:67548"/>
        <dbReference type="Rhea" id="RHEA-COMP:17323"/>
        <dbReference type="Rhea" id="RHEA-COMP:17324"/>
        <dbReference type="ChEBI" id="CHEBI:15377"/>
        <dbReference type="ChEBI" id="CHEBI:64612"/>
        <dbReference type="ChEBI" id="CHEBI:172940"/>
        <dbReference type="ChEBI" id="CHEBI:172941"/>
    </reaction>
    <physiologicalReaction direction="left-to-right" evidence="10">
        <dbReference type="Rhea" id="RHEA:67549"/>
    </physiologicalReaction>
</comment>
<dbReference type="GO" id="GO:0019786">
    <property type="term" value="F:protein-phosphatidylethanolamide deconjugating activity"/>
    <property type="evidence" value="ECO:0007669"/>
    <property type="project" value="InterPro"/>
</dbReference>
<evidence type="ECO:0000259" key="15">
    <source>
        <dbReference type="Pfam" id="PF03416"/>
    </source>
</evidence>
<dbReference type="AlphaFoldDB" id="A0A250WT73"/>
<dbReference type="Pfam" id="PF03416">
    <property type="entry name" value="Peptidase_C54"/>
    <property type="match status" value="2"/>
</dbReference>
<dbReference type="Proteomes" id="UP000232323">
    <property type="component" value="Unassembled WGS sequence"/>
</dbReference>
<dbReference type="InterPro" id="IPR005078">
    <property type="entry name" value="Peptidase_C54"/>
</dbReference>
<dbReference type="EMBL" id="BEGY01000005">
    <property type="protein sequence ID" value="GAX74023.1"/>
    <property type="molecule type" value="Genomic_DNA"/>
</dbReference>
<evidence type="ECO:0000256" key="1">
    <source>
        <dbReference type="ARBA" id="ARBA00004496"/>
    </source>
</evidence>
<dbReference type="GO" id="GO:0034727">
    <property type="term" value="P:piecemeal microautophagy of the nucleus"/>
    <property type="evidence" value="ECO:0007669"/>
    <property type="project" value="TreeGrafter"/>
</dbReference>
<evidence type="ECO:0000313" key="17">
    <source>
        <dbReference type="Proteomes" id="UP000232323"/>
    </source>
</evidence>
<keyword evidence="7" id="KW-0788">Thiol protease</keyword>
<dbReference type="GO" id="GO:0000045">
    <property type="term" value="P:autophagosome assembly"/>
    <property type="evidence" value="ECO:0007669"/>
    <property type="project" value="TreeGrafter"/>
</dbReference>
<evidence type="ECO:0000256" key="11">
    <source>
        <dbReference type="ARBA" id="ARBA00038724"/>
    </source>
</evidence>
<evidence type="ECO:0000313" key="16">
    <source>
        <dbReference type="EMBL" id="GAX74023.1"/>
    </source>
</evidence>
<evidence type="ECO:0000256" key="7">
    <source>
        <dbReference type="ARBA" id="ARBA00022807"/>
    </source>
</evidence>
<dbReference type="GO" id="GO:0005737">
    <property type="term" value="C:cytoplasm"/>
    <property type="evidence" value="ECO:0007669"/>
    <property type="project" value="UniProtKB-SubCell"/>
</dbReference>
<dbReference type="PANTHER" id="PTHR22624:SF49">
    <property type="entry name" value="CYSTEINE PROTEASE"/>
    <property type="match status" value="1"/>
</dbReference>
<evidence type="ECO:0000256" key="5">
    <source>
        <dbReference type="ARBA" id="ARBA00022670"/>
    </source>
</evidence>
<evidence type="ECO:0000256" key="9">
    <source>
        <dbReference type="ARBA" id="ARBA00023006"/>
    </source>
</evidence>
<feature type="domain" description="Peptidase C54 catalytic" evidence="15">
    <location>
        <begin position="434"/>
        <end position="570"/>
    </location>
</feature>
<evidence type="ECO:0000256" key="2">
    <source>
        <dbReference type="ARBA" id="ARBA00010958"/>
    </source>
</evidence>
<evidence type="ECO:0000256" key="12">
    <source>
        <dbReference type="ARBA" id="ARBA00045891"/>
    </source>
</evidence>
<feature type="domain" description="Peptidase C54 catalytic" evidence="15">
    <location>
        <begin position="73"/>
        <end position="207"/>
    </location>
</feature>
<evidence type="ECO:0000256" key="8">
    <source>
        <dbReference type="ARBA" id="ARBA00022927"/>
    </source>
</evidence>
<dbReference type="OrthoDB" id="2960936at2759"/>
<reference evidence="16 17" key="1">
    <citation type="submission" date="2017-08" db="EMBL/GenBank/DDBJ databases">
        <title>Acidophilic green algal genome provides insights into adaptation to an acidic environment.</title>
        <authorList>
            <person name="Hirooka S."/>
            <person name="Hirose Y."/>
            <person name="Kanesaki Y."/>
            <person name="Higuchi S."/>
            <person name="Fujiwara T."/>
            <person name="Onuma R."/>
            <person name="Era A."/>
            <person name="Ohbayashi R."/>
            <person name="Uzuka A."/>
            <person name="Nozaki H."/>
            <person name="Yoshikawa H."/>
            <person name="Miyagishima S.Y."/>
        </authorList>
    </citation>
    <scope>NUCLEOTIDE SEQUENCE [LARGE SCALE GENOMIC DNA]</scope>
    <source>
        <strain evidence="16 17">NIES-2499</strain>
    </source>
</reference>
<dbReference type="STRING" id="1157962.A0A250WT73"/>
<proteinExistence type="inferred from homology"/>
<dbReference type="GO" id="GO:0035973">
    <property type="term" value="P:aggrephagy"/>
    <property type="evidence" value="ECO:0007669"/>
    <property type="project" value="TreeGrafter"/>
</dbReference>
<comment type="subunit">
    <text evidence="11">Interacts with ATG8.</text>
</comment>
<dbReference type="InterPro" id="IPR046792">
    <property type="entry name" value="Peptidase_C54_cat"/>
</dbReference>
<keyword evidence="9 13" id="KW-0072">Autophagy</keyword>
<comment type="subcellular location">
    <subcellularLocation>
        <location evidence="1 13">Cytoplasm</location>
    </subcellularLocation>
</comment>
<evidence type="ECO:0000256" key="6">
    <source>
        <dbReference type="ARBA" id="ARBA00022801"/>
    </source>
</evidence>
<keyword evidence="17" id="KW-1185">Reference proteome</keyword>
<dbReference type="GO" id="GO:0000423">
    <property type="term" value="P:mitophagy"/>
    <property type="evidence" value="ECO:0007669"/>
    <property type="project" value="TreeGrafter"/>
</dbReference>
<dbReference type="SUPFAM" id="SSF54001">
    <property type="entry name" value="Cysteine proteinases"/>
    <property type="match status" value="1"/>
</dbReference>
<keyword evidence="6 13" id="KW-0378">Hydrolase</keyword>
<evidence type="ECO:0000256" key="14">
    <source>
        <dbReference type="SAM" id="MobiDB-lite"/>
    </source>
</evidence>
<name>A0A250WT73_9CHLO</name>
<keyword evidence="8 13" id="KW-0653">Protein transport</keyword>
<organism evidence="16 17">
    <name type="scientific">Chlamydomonas eustigma</name>
    <dbReference type="NCBI Taxonomy" id="1157962"/>
    <lineage>
        <taxon>Eukaryota</taxon>
        <taxon>Viridiplantae</taxon>
        <taxon>Chlorophyta</taxon>
        <taxon>core chlorophytes</taxon>
        <taxon>Chlorophyceae</taxon>
        <taxon>CS clade</taxon>
        <taxon>Chlamydomonadales</taxon>
        <taxon>Chlamydomonadaceae</taxon>
        <taxon>Chlamydomonas</taxon>
    </lineage>
</organism>
<comment type="function">
    <text evidence="12">Cysteine protease that plays a key role in autophagy by mediating both proteolytic activation and delipidation of ATG8 family proteins. The protease activity is required for proteolytic activation of ATG8 family proteins: cleaves the C-terminal amino acid of ATG8 proteins to reveal a C-terminal glycine. Exposure of the glycine at the C-terminus is essential for ATG8 proteins conjugation to phosphatidylethanolamine (PE) and insertion to membranes, which is necessary for autophagy. In addition to the protease activity, also mediates delipidation of PE-conjugated ATG8 proteins.</text>
</comment>
<accession>A0A250WT73</accession>
<comment type="similarity">
    <text evidence="2 13">Belongs to the peptidase C54 family.</text>
</comment>
<keyword evidence="3" id="KW-0813">Transport</keyword>
<keyword evidence="5 13" id="KW-0645">Protease</keyword>
<dbReference type="GO" id="GO:0004197">
    <property type="term" value="F:cysteine-type endopeptidase activity"/>
    <property type="evidence" value="ECO:0007669"/>
    <property type="project" value="TreeGrafter"/>
</dbReference>
<dbReference type="InterPro" id="IPR038765">
    <property type="entry name" value="Papain-like_cys_pep_sf"/>
</dbReference>
<feature type="region of interest" description="Disordered" evidence="14">
    <location>
        <begin position="266"/>
        <end position="345"/>
    </location>
</feature>
<evidence type="ECO:0000256" key="4">
    <source>
        <dbReference type="ARBA" id="ARBA00022490"/>
    </source>
</evidence>
<dbReference type="GO" id="GO:0016485">
    <property type="term" value="P:protein processing"/>
    <property type="evidence" value="ECO:0007669"/>
    <property type="project" value="TreeGrafter"/>
</dbReference>
<sequence>MLTSECTELPTAELWSIKIQQCAGFVTQALNIRRLAELISGTQTLTRETAWLLGTRYNIIARDSDDVASQVQSDIKKDFTSKIWCTYRRRFPFIGEGQFSSDVGWGCTLRSGQMLVAEALSRQLLGRDWRRDQKEQHLPDMMLKVLSWLQDDRGEEAPLSIHSLCSSGRSHGVVPGRWLGPWTLCKSLEAAITREPCLAMRVHVVCDPGGGAPTLGINSIRKDVFNAQAFTSLEAIPASLSTSTAEVNISDTTLRIHAEYQLPGFRDNNQLPGFRDNNQLPGFRDNNQLPGLRDNNQFPGLRDNNQLPGLRDNSHNEEAQLQDATCTSSDRQEVDSNSPEGRQKTFFPVEDPAVLCIPPMNSGVQSIDVSPPINSGVQTIDVSPPINSGVQSIDVSPAMNSGVQTIDVSSDPCYMPTSECASGPPEDVNWVDHHAQQDSQVLSNYDASSALEERGEDSVEPLLLLIPLTLGVGKVNPLYLPQLKEVLSYPQSVGIVGGRPGASLYFVGYQGDSLMYLDPHEAQMCAPLPEAATSYFCDTLRLMPMTSMDPSLAIGFLCSTLGEFEDLCKRLRNLCSQHSSVPLLTIALESHASCLDTYKYDGDDCVYDGSESVSCDEEAAAAGGPVCEACLSEGEEVELSFMPSQCTSGEDDATLEDVSEELRQRCLGLKICRKSEVKELWEIV</sequence>
<dbReference type="EC" id="3.4.22.-" evidence="13"/>
<evidence type="ECO:0000256" key="10">
    <source>
        <dbReference type="ARBA" id="ARBA00029362"/>
    </source>
</evidence>
<keyword evidence="4 13" id="KW-0963">Cytoplasm</keyword>
<gene>
    <name evidence="16" type="ORF">CEUSTIGMA_g1473.t1</name>
</gene>
<feature type="compositionally biased region" description="Polar residues" evidence="14">
    <location>
        <begin position="322"/>
        <end position="340"/>
    </location>
</feature>
<evidence type="ECO:0000256" key="13">
    <source>
        <dbReference type="RuleBase" id="RU363115"/>
    </source>
</evidence>
<dbReference type="GO" id="GO:0015031">
    <property type="term" value="P:protein transport"/>
    <property type="evidence" value="ECO:0007669"/>
    <property type="project" value="UniProtKB-KW"/>
</dbReference>
<feature type="compositionally biased region" description="Polar residues" evidence="14">
    <location>
        <begin position="267"/>
        <end position="307"/>
    </location>
</feature>
<evidence type="ECO:0000256" key="3">
    <source>
        <dbReference type="ARBA" id="ARBA00022448"/>
    </source>
</evidence>
<protein>
    <recommendedName>
        <fullName evidence="13">Cysteine protease</fullName>
        <ecNumber evidence="13">3.4.22.-</ecNumber>
    </recommendedName>
</protein>
<comment type="caution">
    <text evidence="16">The sequence shown here is derived from an EMBL/GenBank/DDBJ whole genome shotgun (WGS) entry which is preliminary data.</text>
</comment>